<dbReference type="AlphaFoldDB" id="A0A9N8VYC7"/>
<dbReference type="Proteomes" id="UP000789739">
    <property type="component" value="Unassembled WGS sequence"/>
</dbReference>
<keyword evidence="2" id="KW-1185">Reference proteome</keyword>
<comment type="caution">
    <text evidence="1">The sequence shown here is derived from an EMBL/GenBank/DDBJ whole genome shotgun (WGS) entry which is preliminary data.</text>
</comment>
<proteinExistence type="predicted"/>
<reference evidence="1" key="1">
    <citation type="submission" date="2021-06" db="EMBL/GenBank/DDBJ databases">
        <authorList>
            <person name="Kallberg Y."/>
            <person name="Tangrot J."/>
            <person name="Rosling A."/>
        </authorList>
    </citation>
    <scope>NUCLEOTIDE SEQUENCE</scope>
    <source>
        <strain evidence="1">BR232B</strain>
    </source>
</reference>
<evidence type="ECO:0000313" key="1">
    <source>
        <dbReference type="EMBL" id="CAG8467280.1"/>
    </source>
</evidence>
<sequence>MLKNFERGQRGQQLTALEDKLFAEVELTEKEKEILEKLETVKNGMEWSGGKISERRVDYSGVGGVEQCVHRPKRTPFPWVTNINESSIDKLKKKITVTWADIENVNEATLAIFVGMKKAIITDDLDLQRTLKAFTDFKFQEVYRLFGISEGEDPSLSIPGV</sequence>
<name>A0A9N8VYC7_9GLOM</name>
<protein>
    <submittedName>
        <fullName evidence="1">6869_t:CDS:1</fullName>
    </submittedName>
</protein>
<organism evidence="1 2">
    <name type="scientific">Paraglomus brasilianum</name>
    <dbReference type="NCBI Taxonomy" id="144538"/>
    <lineage>
        <taxon>Eukaryota</taxon>
        <taxon>Fungi</taxon>
        <taxon>Fungi incertae sedis</taxon>
        <taxon>Mucoromycota</taxon>
        <taxon>Glomeromycotina</taxon>
        <taxon>Glomeromycetes</taxon>
        <taxon>Paraglomerales</taxon>
        <taxon>Paraglomeraceae</taxon>
        <taxon>Paraglomus</taxon>
    </lineage>
</organism>
<gene>
    <name evidence="1" type="ORF">PBRASI_LOCUS895</name>
</gene>
<accession>A0A9N8VYC7</accession>
<evidence type="ECO:0000313" key="2">
    <source>
        <dbReference type="Proteomes" id="UP000789739"/>
    </source>
</evidence>
<dbReference type="EMBL" id="CAJVPI010000051">
    <property type="protein sequence ID" value="CAG8467280.1"/>
    <property type="molecule type" value="Genomic_DNA"/>
</dbReference>